<evidence type="ECO:0000256" key="3">
    <source>
        <dbReference type="ARBA" id="ARBA00006924"/>
    </source>
</evidence>
<dbReference type="Pfam" id="PF02146">
    <property type="entry name" value="SIR2"/>
    <property type="match status" value="1"/>
</dbReference>
<feature type="compositionally biased region" description="Polar residues" evidence="9">
    <location>
        <begin position="44"/>
        <end position="66"/>
    </location>
</feature>
<feature type="binding site" evidence="8">
    <location>
        <position position="460"/>
    </location>
    <ligand>
        <name>Zn(2+)</name>
        <dbReference type="ChEBI" id="CHEBI:29105"/>
    </ligand>
</feature>
<evidence type="ECO:0000313" key="11">
    <source>
        <dbReference type="EMBL" id="KAG7662725.1"/>
    </source>
</evidence>
<protein>
    <recommendedName>
        <fullName evidence="10">Deacetylase sirtuin-type domain-containing protein</fullName>
    </recommendedName>
</protein>
<dbReference type="PROSITE" id="PS50305">
    <property type="entry name" value="SIRTUIN"/>
    <property type="match status" value="1"/>
</dbReference>
<evidence type="ECO:0000256" key="2">
    <source>
        <dbReference type="ARBA" id="ARBA00004123"/>
    </source>
</evidence>
<evidence type="ECO:0000259" key="10">
    <source>
        <dbReference type="PROSITE" id="PS50305"/>
    </source>
</evidence>
<dbReference type="RefSeq" id="XP_049262958.1">
    <property type="nucleotide sequence ID" value="XM_049407674.1"/>
</dbReference>
<feature type="compositionally biased region" description="Basic and acidic residues" evidence="9">
    <location>
        <begin position="154"/>
        <end position="167"/>
    </location>
</feature>
<accession>A0A8J5QUQ7</accession>
<feature type="active site" description="Proton acceptor" evidence="8">
    <location>
        <position position="425"/>
    </location>
</feature>
<dbReference type="GO" id="GO:0046970">
    <property type="term" value="F:histone H4K16 deacetylase activity, NAD-dependent"/>
    <property type="evidence" value="ECO:0007669"/>
    <property type="project" value="TreeGrafter"/>
</dbReference>
<feature type="binding site" evidence="8">
    <location>
        <position position="433"/>
    </location>
    <ligand>
        <name>Zn(2+)</name>
        <dbReference type="ChEBI" id="CHEBI:29105"/>
    </ligand>
</feature>
<keyword evidence="8" id="KW-0479">Metal-binding</keyword>
<feature type="region of interest" description="Disordered" evidence="9">
    <location>
        <begin position="148"/>
        <end position="197"/>
    </location>
</feature>
<dbReference type="GO" id="GO:0005634">
    <property type="term" value="C:nucleus"/>
    <property type="evidence" value="ECO:0007669"/>
    <property type="project" value="UniProtKB-SubCell"/>
</dbReference>
<keyword evidence="4" id="KW-0678">Repressor</keyword>
<dbReference type="PANTHER" id="PTHR11085">
    <property type="entry name" value="NAD-DEPENDENT PROTEIN DEACYLASE SIRTUIN-5, MITOCHONDRIAL-RELATED"/>
    <property type="match status" value="1"/>
</dbReference>
<keyword evidence="8" id="KW-0862">Zinc</keyword>
<proteinExistence type="inferred from homology"/>
<name>A0A8J5QUQ7_9ASCO</name>
<keyword evidence="6" id="KW-0804">Transcription</keyword>
<dbReference type="Proteomes" id="UP000694255">
    <property type="component" value="Unassembled WGS sequence"/>
</dbReference>
<comment type="cofactor">
    <cofactor evidence="1">
        <name>Zn(2+)</name>
        <dbReference type="ChEBI" id="CHEBI:29105"/>
    </cofactor>
</comment>
<keyword evidence="12" id="KW-1185">Reference proteome</keyword>
<gene>
    <name evidence="11" type="ORF">J8A68_003784</name>
</gene>
<evidence type="ECO:0000313" key="12">
    <source>
        <dbReference type="Proteomes" id="UP000694255"/>
    </source>
</evidence>
<dbReference type="GeneID" id="73470584"/>
<comment type="caution">
    <text evidence="11">The sequence shown here is derived from an EMBL/GenBank/DDBJ whole genome shotgun (WGS) entry which is preliminary data.</text>
</comment>
<dbReference type="OrthoDB" id="420264at2759"/>
<dbReference type="InterPro" id="IPR007654">
    <property type="entry name" value="NAD-dep_histone_deAcase_SIR2_N"/>
</dbReference>
<organism evidence="11 12">
    <name type="scientific">[Candida] subhashii</name>
    <dbReference type="NCBI Taxonomy" id="561895"/>
    <lineage>
        <taxon>Eukaryota</taxon>
        <taxon>Fungi</taxon>
        <taxon>Dikarya</taxon>
        <taxon>Ascomycota</taxon>
        <taxon>Saccharomycotina</taxon>
        <taxon>Pichiomycetes</taxon>
        <taxon>Debaryomycetaceae</taxon>
        <taxon>Spathaspora</taxon>
    </lineage>
</organism>
<evidence type="ECO:0000256" key="9">
    <source>
        <dbReference type="SAM" id="MobiDB-lite"/>
    </source>
</evidence>
<comment type="subcellular location">
    <subcellularLocation>
        <location evidence="2">Nucleus</location>
    </subcellularLocation>
</comment>
<dbReference type="GO" id="GO:0070403">
    <property type="term" value="F:NAD+ binding"/>
    <property type="evidence" value="ECO:0007669"/>
    <property type="project" value="InterPro"/>
</dbReference>
<feature type="binding site" evidence="8">
    <location>
        <position position="457"/>
    </location>
    <ligand>
        <name>Zn(2+)</name>
        <dbReference type="ChEBI" id="CHEBI:29105"/>
    </ligand>
</feature>
<feature type="binding site" evidence="8">
    <location>
        <position position="436"/>
    </location>
    <ligand>
        <name>Zn(2+)</name>
        <dbReference type="ChEBI" id="CHEBI:29105"/>
    </ligand>
</feature>
<evidence type="ECO:0000256" key="6">
    <source>
        <dbReference type="ARBA" id="ARBA00023163"/>
    </source>
</evidence>
<dbReference type="PANTHER" id="PTHR11085:SF9">
    <property type="entry name" value="NAD-DEPENDENT PROTEIN DEACETYLASE SIRTUIN-1"/>
    <property type="match status" value="1"/>
</dbReference>
<feature type="domain" description="Deacetylase sirtuin-type" evidence="10">
    <location>
        <begin position="298"/>
        <end position="563"/>
    </location>
</feature>
<evidence type="ECO:0000256" key="1">
    <source>
        <dbReference type="ARBA" id="ARBA00001947"/>
    </source>
</evidence>
<dbReference type="Pfam" id="PF04574">
    <property type="entry name" value="DUF592"/>
    <property type="match status" value="1"/>
</dbReference>
<keyword evidence="5" id="KW-0805">Transcription regulation</keyword>
<keyword evidence="7" id="KW-0539">Nucleus</keyword>
<reference evidence="11 12" key="1">
    <citation type="journal article" date="2021" name="DNA Res.">
        <title>Genome analysis of Candida subhashii reveals its hybrid nature and dual mitochondrial genome conformations.</title>
        <authorList>
            <person name="Mixao V."/>
            <person name="Hegedusova E."/>
            <person name="Saus E."/>
            <person name="Pryszcz L.P."/>
            <person name="Cillingova A."/>
            <person name="Nosek J."/>
            <person name="Gabaldon T."/>
        </authorList>
    </citation>
    <scope>NUCLEOTIDE SEQUENCE [LARGE SCALE GENOMIC DNA]</scope>
    <source>
        <strain evidence="11 12">CBS 10753</strain>
    </source>
</reference>
<dbReference type="EMBL" id="JAGSYN010000164">
    <property type="protein sequence ID" value="KAG7662725.1"/>
    <property type="molecule type" value="Genomic_DNA"/>
</dbReference>
<comment type="similarity">
    <text evidence="3">Belongs to the sirtuin family. Class I subfamily.</text>
</comment>
<sequence length="595" mass="67393">MHDLKKNHHGDQIGKKVGEHTDHAPRPSHDSVFRIEADSARRLSPSSSRNPMYVSSNQHSENTGNQIALPPPIPEQIRAANTLSKAPPGIDNTSNIFSVQSTSEEKSAEFAQKENHFMSSAAEIDLTRTKPLESGMVAPLTDISNIQSQTTKSISKENADTIDERVSELSSFSPRSEAEASSSEDGEYTAGSIEPLTDNSNFSQSIFLDRMEPDLELQSEYREHLEKEGPMSFLERYIPDTMNKFDICKMIINLGYPKESIDCQHLTINETIKVLIDLISKDLSQDSDSDMVIDVPSEDEDNYNIKDLLQDLRRSSRIVVITGAGISTSLGIPDFRSFQGLYTQLSRLNVEDPQKVFDMETFKKDPRIFYSIAHMVLPPDKNYSIMHAFLNLLQNKNKLLRNYTQNIDNLEARAGIEHKKLIQCHGSFTHATCITCLSQYSGRKIERHIRHQQIPRCARCWKNTGEAPMNHGVIKPDITFFGEDLPKRYYSTLSRDVRSCDLVLVVGTSLKVEPVASIIDKIPRRVPRILINKDAIPDKDFDLSLLGYCDEVVSYLAKELGDEWNIDHQLYDQETNFEVREDPNFESVYSISKKS</sequence>
<evidence type="ECO:0000256" key="7">
    <source>
        <dbReference type="ARBA" id="ARBA00023242"/>
    </source>
</evidence>
<feature type="region of interest" description="Disordered" evidence="9">
    <location>
        <begin position="1"/>
        <end position="69"/>
    </location>
</feature>
<feature type="compositionally biased region" description="Low complexity" evidence="9">
    <location>
        <begin position="170"/>
        <end position="181"/>
    </location>
</feature>
<dbReference type="InterPro" id="IPR050134">
    <property type="entry name" value="NAD-dep_sirtuin_deacylases"/>
</dbReference>
<dbReference type="AlphaFoldDB" id="A0A8J5QUQ7"/>
<dbReference type="InterPro" id="IPR026590">
    <property type="entry name" value="Ssirtuin_cat_dom"/>
</dbReference>
<feature type="compositionally biased region" description="Basic and acidic residues" evidence="9">
    <location>
        <begin position="1"/>
        <end position="41"/>
    </location>
</feature>
<evidence type="ECO:0000256" key="4">
    <source>
        <dbReference type="ARBA" id="ARBA00022491"/>
    </source>
</evidence>
<dbReference type="GO" id="GO:0046872">
    <property type="term" value="F:metal ion binding"/>
    <property type="evidence" value="ECO:0007669"/>
    <property type="project" value="UniProtKB-KW"/>
</dbReference>
<evidence type="ECO:0000256" key="5">
    <source>
        <dbReference type="ARBA" id="ARBA00023015"/>
    </source>
</evidence>
<evidence type="ECO:0000256" key="8">
    <source>
        <dbReference type="PROSITE-ProRule" id="PRU00236"/>
    </source>
</evidence>
<dbReference type="InterPro" id="IPR003000">
    <property type="entry name" value="Sirtuin"/>
</dbReference>